<dbReference type="RefSeq" id="XP_009170885.1">
    <property type="nucleotide sequence ID" value="XM_009172621.1"/>
</dbReference>
<evidence type="ECO:0000313" key="12">
    <source>
        <dbReference type="Proteomes" id="UP000054324"/>
    </source>
</evidence>
<comment type="function">
    <text evidence="6">Scaffold protein component of the PI(3,5)P2 regulatory complex which regulates both the synthesis and turnover of phosphatidylinositol 3,5-bisphosphate (PtdIns(3,5)P2). Pentamerizes into a star-shaped structure and nucleates the assembly of the complex. The pentamer binds a single copy each of PIKFYVE and FIG4 and coordinates both PIKfyve kinase activity and FIG4 phosphatase activity, being required to maintain normal levels of phosphatidylinositol 3-phosphate (PtdIns(3)P) and phosphatidylinositol 5-phosphate (PtdIns(5)P). Plays a role in the biogenesis of endosome carrier vesicles (ECV) / multivesicular bodies (MVB) transport intermediates from early endosomes.</text>
</comment>
<feature type="domain" description="Vacuolar protein 14 C-terminal Fig4-binding" evidence="10">
    <location>
        <begin position="910"/>
        <end position="1087"/>
    </location>
</feature>
<feature type="compositionally biased region" description="Polar residues" evidence="9">
    <location>
        <begin position="1167"/>
        <end position="1180"/>
    </location>
</feature>
<feature type="region of interest" description="Disordered" evidence="9">
    <location>
        <begin position="1143"/>
        <end position="1180"/>
    </location>
</feature>
<evidence type="ECO:0000256" key="4">
    <source>
        <dbReference type="ARBA" id="ARBA00022737"/>
    </source>
</evidence>
<dbReference type="PANTHER" id="PTHR16023">
    <property type="entry name" value="TAX1 BINDING PROTEIN-RELATED"/>
    <property type="match status" value="1"/>
</dbReference>
<keyword evidence="5" id="KW-0472">Membrane</keyword>
<dbReference type="InterPro" id="IPR016024">
    <property type="entry name" value="ARM-type_fold"/>
</dbReference>
<sequence>MLSPGALLNNFGQRRCENSTRSDALKLLPRDLWNVEVTYQQEMSEVVAGAELLKGSYGELIIFRGTRVATVDHIEEIIGPAQRDLDPRCIATSITKESFTSEKRGDVVKLIGYFTQDFITSHNPHTRKGGLLGLASVVIGLNQNAAMYYKSIFPPVLRTIHDNDPRVRYYACETLYNVMKITRKETLDLLSEVFDAISRGVSDPDLSVRQGAVQCDRLLKEIVTEPDFVSYPVIVSLLRERIYTNNPHTRQFIVSWTSTLHAIPGLKISTYLPQLLDGLFRILGDPNPDIRRQCELLLDDLLREIFANPTRIAFDAMINTLIVHCRLSATGQVLPCRSGLLFGFNFIPLPAFAMNEGGLRSGSPPESSTNNVSAAAAIVMDTSNQSACLMQNASNSGTANGPLSSGGEQLQQRTALTWIRAFVELDAVHLLPYASGIVGAVLPCFLLYNTAETVRDRRGTLETAVRINETLMNFVNTFKPNNVNETSTPIEGRRLEKKEPSFVKSVCPAHLTRLNEQWISSRSGLIAVRKAIPATSGCDGGLRPLKHRILTNLKNDKEDGGISKVQEMEKAFAAGSSRALFHLIQPTHQKKAAVGETICEQDGTEVRSLNRLLERSVCPAHLTRLNEQWISSRSGLIAVRKAIPATSGCDGGLRPLKHRILTNLKNDKEDGGISKVQEMEKAFAAGSSRALFHLIQPTHQKKAAVGETICEQDGTEVRSLNRLLERAEPTAEAVSANRDLTHSSQLPLISTDAILDASCRLLDHPALLTRLAALGWIEVLAKVRAKDVLGHVVHFLPLMLNLLADPAAEMVHSAISLIGNLCSNPDAMELLDEQTLDALGVSEELLRMLVPPSHQTPQSTCRLFRVPKVHYDLAVSSSTDEGKVTEMDSCNIFCVRFLLELVWFFDRNTTLLIQRGDMIITDLCHVLGADVVYRNISAIVSYTKELPSAFVLVDTLNRILLTQPGLHDFRNQLRAIHTEDGCHLLDRLYRAWCHNPVALLSLYMLTQNYQQCNRLIKSFGEINMTVETLVEMDQLIQMIESPIFATLRMHLLDKRYSAELRETLYCLLMCLPQTDAFQTLWRRLQCIPPVASLSDWPVVSGHSQPDFKLINSYIQFDALFDYFNEVQRNPVSRRLPQILETEKPSLERPAQPVDVSLPPSADRLTDSRTLSTAQTTEDLKGKSSTVASATEYLAQSLSKLGIHLPVVPINKLAVTTL</sequence>
<evidence type="ECO:0000256" key="6">
    <source>
        <dbReference type="ARBA" id="ARBA00045654"/>
    </source>
</evidence>
<reference evidence="11 12" key="1">
    <citation type="submission" date="2013-11" db="EMBL/GenBank/DDBJ databases">
        <title>Opisthorchis viverrini - life in the bile duct.</title>
        <authorList>
            <person name="Young N.D."/>
            <person name="Nagarajan N."/>
            <person name="Lin S.J."/>
            <person name="Korhonen P.K."/>
            <person name="Jex A.R."/>
            <person name="Hall R.S."/>
            <person name="Safavi-Hemami H."/>
            <person name="Kaewkong W."/>
            <person name="Bertrand D."/>
            <person name="Gao S."/>
            <person name="Seet Q."/>
            <person name="Wongkham S."/>
            <person name="Teh B.T."/>
            <person name="Wongkham C."/>
            <person name="Intapan P.M."/>
            <person name="Maleewong W."/>
            <person name="Yang X."/>
            <person name="Hu M."/>
            <person name="Wang Z."/>
            <person name="Hofmann A."/>
            <person name="Sternberg P.W."/>
            <person name="Tan P."/>
            <person name="Wang J."/>
            <person name="Gasser R.B."/>
        </authorList>
    </citation>
    <scope>NUCLEOTIDE SEQUENCE [LARGE SCALE GENOMIC DNA]</scope>
</reference>
<evidence type="ECO:0000256" key="7">
    <source>
        <dbReference type="ARBA" id="ARBA00047092"/>
    </source>
</evidence>
<dbReference type="AlphaFoldDB" id="A0A074ZPW7"/>
<dbReference type="GO" id="GO:0010008">
    <property type="term" value="C:endosome membrane"/>
    <property type="evidence" value="ECO:0007669"/>
    <property type="project" value="TreeGrafter"/>
</dbReference>
<dbReference type="EMBL" id="KL596779">
    <property type="protein sequence ID" value="KER25370.1"/>
    <property type="molecule type" value="Genomic_DNA"/>
</dbReference>
<dbReference type="Gene3D" id="1.25.10.10">
    <property type="entry name" value="Leucine-rich Repeat Variant"/>
    <property type="match status" value="2"/>
</dbReference>
<dbReference type="PROSITE" id="PS50077">
    <property type="entry name" value="HEAT_REPEAT"/>
    <property type="match status" value="1"/>
</dbReference>
<keyword evidence="12" id="KW-1185">Reference proteome</keyword>
<dbReference type="SUPFAM" id="SSF48371">
    <property type="entry name" value="ARM repeat"/>
    <property type="match status" value="1"/>
</dbReference>
<dbReference type="GO" id="GO:0070772">
    <property type="term" value="C:PAS complex"/>
    <property type="evidence" value="ECO:0007669"/>
    <property type="project" value="InterPro"/>
</dbReference>
<dbReference type="GeneID" id="20321349"/>
<dbReference type="STRING" id="6198.A0A074ZPW7"/>
<name>A0A074ZPW7_OPIVI</name>
<evidence type="ECO:0000256" key="9">
    <source>
        <dbReference type="SAM" id="MobiDB-lite"/>
    </source>
</evidence>
<evidence type="ECO:0000256" key="1">
    <source>
        <dbReference type="ARBA" id="ARBA00004308"/>
    </source>
</evidence>
<keyword evidence="4" id="KW-0677">Repeat</keyword>
<dbReference type="InterPro" id="IPR021841">
    <property type="entry name" value="VAC14_Fig4p-bd"/>
</dbReference>
<proteinExistence type="inferred from homology"/>
<dbReference type="Proteomes" id="UP000054324">
    <property type="component" value="Unassembled WGS sequence"/>
</dbReference>
<evidence type="ECO:0000259" key="10">
    <source>
        <dbReference type="Pfam" id="PF11916"/>
    </source>
</evidence>
<evidence type="ECO:0000256" key="5">
    <source>
        <dbReference type="ARBA" id="ARBA00023136"/>
    </source>
</evidence>
<dbReference type="PANTHER" id="PTHR16023:SF0">
    <property type="entry name" value="PROTEIN VAC14 HOMOLOG"/>
    <property type="match status" value="1"/>
</dbReference>
<dbReference type="Pfam" id="PF12755">
    <property type="entry name" value="Vac14_Fab1_bd"/>
    <property type="match status" value="1"/>
</dbReference>
<evidence type="ECO:0000256" key="3">
    <source>
        <dbReference type="ARBA" id="ARBA00013840"/>
    </source>
</evidence>
<evidence type="ECO:0000256" key="2">
    <source>
        <dbReference type="ARBA" id="ARBA00010225"/>
    </source>
</evidence>
<dbReference type="Pfam" id="PF11916">
    <property type="entry name" value="Vac14_Fig4_bd"/>
    <property type="match status" value="1"/>
</dbReference>
<evidence type="ECO:0000256" key="8">
    <source>
        <dbReference type="PROSITE-ProRule" id="PRU00103"/>
    </source>
</evidence>
<dbReference type="CTD" id="20321349"/>
<dbReference type="InterPro" id="IPR011989">
    <property type="entry name" value="ARM-like"/>
</dbReference>
<organism evidence="11 12">
    <name type="scientific">Opisthorchis viverrini</name>
    <name type="common">Southeast Asian liver fluke</name>
    <dbReference type="NCBI Taxonomy" id="6198"/>
    <lineage>
        <taxon>Eukaryota</taxon>
        <taxon>Metazoa</taxon>
        <taxon>Spiralia</taxon>
        <taxon>Lophotrochozoa</taxon>
        <taxon>Platyhelminthes</taxon>
        <taxon>Trematoda</taxon>
        <taxon>Digenea</taxon>
        <taxon>Opisthorchiida</taxon>
        <taxon>Opisthorchiata</taxon>
        <taxon>Opisthorchiidae</taxon>
        <taxon>Opisthorchis</taxon>
    </lineage>
</organism>
<gene>
    <name evidence="11" type="ORF">T265_07170</name>
</gene>
<dbReference type="OrthoDB" id="5574975at2759"/>
<dbReference type="InterPro" id="IPR021133">
    <property type="entry name" value="HEAT_type_2"/>
</dbReference>
<evidence type="ECO:0000313" key="11">
    <source>
        <dbReference type="EMBL" id="KER25370.1"/>
    </source>
</evidence>
<protein>
    <recommendedName>
        <fullName evidence="3">Protein VAC14 homolog</fullName>
    </recommendedName>
</protein>
<feature type="repeat" description="HEAT" evidence="8">
    <location>
        <begin position="152"/>
        <end position="188"/>
    </location>
</feature>
<comment type="subunit">
    <text evidence="7">Forms pentamers. Component of the PI(3,5)P2 regulatory complex/PAS complex, at least composed of PIKFYVE, FIG4 and VAC14. VAC14 nucleates the assembly of the complex and serves as a scaffold by pentamerizing into a star-shaped structure, which can bind a single copy each of PIKFYVE and FIG4 and coordinates their activities. Interacts with NOS1.</text>
</comment>
<comment type="subcellular location">
    <subcellularLocation>
        <location evidence="1">Endomembrane system</location>
    </subcellularLocation>
</comment>
<dbReference type="GO" id="GO:0006661">
    <property type="term" value="P:phosphatidylinositol biosynthetic process"/>
    <property type="evidence" value="ECO:0007669"/>
    <property type="project" value="InterPro"/>
</dbReference>
<dbReference type="KEGG" id="ovi:T265_07170"/>
<accession>A0A074ZPW7</accession>
<dbReference type="InterPro" id="IPR026825">
    <property type="entry name" value="Vac14"/>
</dbReference>
<comment type="similarity">
    <text evidence="2">Belongs to the VAC14 family.</text>
</comment>